<sequence>MDRLSSYAVDPVSAQLMLLNVLLFVHLVCKGVGYVTRVVSRRDPPKKSIRSKLAQANESKQRAEP</sequence>
<feature type="region of interest" description="Disordered" evidence="1">
    <location>
        <begin position="42"/>
        <end position="65"/>
    </location>
</feature>
<comment type="caution">
    <text evidence="3">The sequence shown here is derived from an EMBL/GenBank/DDBJ whole genome shotgun (WGS) entry which is preliminary data.</text>
</comment>
<keyword evidence="2" id="KW-0812">Transmembrane</keyword>
<dbReference type="AlphaFoldDB" id="B1SX80"/>
<organism evidence="3 4">
    <name type="scientific">Burkholderia ambifaria MEX-5</name>
    <dbReference type="NCBI Taxonomy" id="396597"/>
    <lineage>
        <taxon>Bacteria</taxon>
        <taxon>Pseudomonadati</taxon>
        <taxon>Pseudomonadota</taxon>
        <taxon>Betaproteobacteria</taxon>
        <taxon>Burkholderiales</taxon>
        <taxon>Burkholderiaceae</taxon>
        <taxon>Burkholderia</taxon>
        <taxon>Burkholderia cepacia complex</taxon>
    </lineage>
</organism>
<reference evidence="3 4" key="1">
    <citation type="submission" date="2008-03" db="EMBL/GenBank/DDBJ databases">
        <title>Sequencing of the draft genome and assembly of Burkholderia ambifaria MEX-5.</title>
        <authorList>
            <consortium name="US DOE Joint Genome Institute (JGI-PGF)"/>
            <person name="Copeland A."/>
            <person name="Lucas S."/>
            <person name="Lapidus A."/>
            <person name="Glavina del Rio T."/>
            <person name="Dalin E."/>
            <person name="Tice H."/>
            <person name="Bruce D."/>
            <person name="Goodwin L."/>
            <person name="Pitluck S."/>
            <person name="Larimer F."/>
            <person name="Land M.L."/>
            <person name="Hauser L."/>
            <person name="Tiedje J."/>
            <person name="Richardson P."/>
        </authorList>
    </citation>
    <scope>NUCLEOTIDE SEQUENCE [LARGE SCALE GENOMIC DNA]</scope>
    <source>
        <strain evidence="3 4">MEX-5</strain>
    </source>
</reference>
<evidence type="ECO:0000256" key="1">
    <source>
        <dbReference type="SAM" id="MobiDB-lite"/>
    </source>
</evidence>
<evidence type="ECO:0000313" key="3">
    <source>
        <dbReference type="EMBL" id="EDT44131.1"/>
    </source>
</evidence>
<evidence type="ECO:0000256" key="2">
    <source>
        <dbReference type="SAM" id="Phobius"/>
    </source>
</evidence>
<feature type="transmembrane region" description="Helical" evidence="2">
    <location>
        <begin position="12"/>
        <end position="36"/>
    </location>
</feature>
<protein>
    <submittedName>
        <fullName evidence="3">Uncharacterized protein</fullName>
    </submittedName>
</protein>
<dbReference type="RefSeq" id="WP_006756205.1">
    <property type="nucleotide sequence ID" value="NZ_ABLK01000002.1"/>
</dbReference>
<dbReference type="PATRIC" id="fig|396597.7.peg.8422"/>
<gene>
    <name evidence="3" type="ORF">BamMEX5DRAFT_0146</name>
</gene>
<keyword evidence="2" id="KW-1133">Transmembrane helix</keyword>
<keyword evidence="2" id="KW-0472">Membrane</keyword>
<accession>B1SX80</accession>
<name>B1SX80_9BURK</name>
<evidence type="ECO:0000313" key="4">
    <source>
        <dbReference type="Proteomes" id="UP000004814"/>
    </source>
</evidence>
<proteinExistence type="predicted"/>
<dbReference type="Proteomes" id="UP000004814">
    <property type="component" value="Unassembled WGS sequence"/>
</dbReference>
<dbReference type="EMBL" id="ABLK01000002">
    <property type="protein sequence ID" value="EDT44131.1"/>
    <property type="molecule type" value="Genomic_DNA"/>
</dbReference>